<feature type="binding site" evidence="3">
    <location>
        <position position="292"/>
    </location>
    <ligand>
        <name>CTP</name>
        <dbReference type="ChEBI" id="CHEBI:37563"/>
    </ligand>
</feature>
<reference evidence="7 8" key="1">
    <citation type="journal article" date="2015" name="Nature">
        <title>rRNA introns, odd ribosomes, and small enigmatic genomes across a large radiation of phyla.</title>
        <authorList>
            <person name="Brown C.T."/>
            <person name="Hug L.A."/>
            <person name="Thomas B.C."/>
            <person name="Sharon I."/>
            <person name="Castelle C.J."/>
            <person name="Singh A."/>
            <person name="Wilkins M.J."/>
            <person name="Williams K.H."/>
            <person name="Banfield J.F."/>
        </authorList>
    </citation>
    <scope>NUCLEOTIDE SEQUENCE [LARGE SCALE GENOMIC DNA]</scope>
</reference>
<keyword evidence="1 3" id="KW-0210">Decarboxylase</keyword>
<dbReference type="Gene3D" id="3.40.50.1950">
    <property type="entry name" value="Flavin prenyltransferase-like"/>
    <property type="match status" value="1"/>
</dbReference>
<comment type="similarity">
    <text evidence="3 4">In the C-terminal section; belongs to the PPC synthetase family.</text>
</comment>
<dbReference type="AlphaFoldDB" id="A0A0G1C6E4"/>
<keyword evidence="3" id="KW-0511">Multifunctional enzyme</keyword>
<dbReference type="GO" id="GO:0004632">
    <property type="term" value="F:phosphopantothenate--cysteine ligase activity"/>
    <property type="evidence" value="ECO:0007669"/>
    <property type="project" value="UniProtKB-UniRule"/>
</dbReference>
<keyword evidence="3 4" id="KW-0288">FMN</keyword>
<dbReference type="PANTHER" id="PTHR14359:SF6">
    <property type="entry name" value="PHOSPHOPANTOTHENOYLCYSTEINE DECARBOXYLASE"/>
    <property type="match status" value="1"/>
</dbReference>
<evidence type="ECO:0000256" key="2">
    <source>
        <dbReference type="ARBA" id="ARBA00023239"/>
    </source>
</evidence>
<dbReference type="HAMAP" id="MF_02225">
    <property type="entry name" value="CoaBC"/>
    <property type="match status" value="1"/>
</dbReference>
<proteinExistence type="inferred from homology"/>
<dbReference type="NCBIfam" id="TIGR00521">
    <property type="entry name" value="coaBC_dfp"/>
    <property type="match status" value="1"/>
</dbReference>
<dbReference type="SUPFAM" id="SSF102645">
    <property type="entry name" value="CoaB-like"/>
    <property type="match status" value="1"/>
</dbReference>
<feature type="binding site" evidence="3">
    <location>
        <position position="302"/>
    </location>
    <ligand>
        <name>CTP</name>
        <dbReference type="ChEBI" id="CHEBI:37563"/>
    </ligand>
</feature>
<comment type="function">
    <text evidence="4">Catalyzes two steps in the biosynthesis of coenzyme A. In the first step cysteine is conjugated to 4'-phosphopantothenate to form 4-phosphopantothenoylcysteine, in the latter compound is decarboxylated to form 4'-phosphopantotheine.</text>
</comment>
<evidence type="ECO:0000313" key="8">
    <source>
        <dbReference type="Proteomes" id="UP000034320"/>
    </source>
</evidence>
<feature type="binding site" evidence="3">
    <location>
        <position position="335"/>
    </location>
    <ligand>
        <name>CTP</name>
        <dbReference type="ChEBI" id="CHEBI:37563"/>
    </ligand>
</feature>
<dbReference type="GO" id="GO:0010181">
    <property type="term" value="F:FMN binding"/>
    <property type="evidence" value="ECO:0007669"/>
    <property type="project" value="UniProtKB-UniRule"/>
</dbReference>
<feature type="domain" description="DNA/pantothenate metabolism flavoprotein C-terminal" evidence="6">
    <location>
        <begin position="200"/>
        <end position="408"/>
    </location>
</feature>
<gene>
    <name evidence="3" type="primary">coaBC</name>
    <name evidence="7" type="ORF">UV09_C0046G0013</name>
</gene>
<comment type="catalytic activity">
    <reaction evidence="3 4">
        <text>(R)-4'-phosphopantothenate + L-cysteine + CTP = N-[(R)-4-phosphopantothenoyl]-L-cysteine + CMP + diphosphate + H(+)</text>
        <dbReference type="Rhea" id="RHEA:19397"/>
        <dbReference type="ChEBI" id="CHEBI:10986"/>
        <dbReference type="ChEBI" id="CHEBI:15378"/>
        <dbReference type="ChEBI" id="CHEBI:33019"/>
        <dbReference type="ChEBI" id="CHEBI:35235"/>
        <dbReference type="ChEBI" id="CHEBI:37563"/>
        <dbReference type="ChEBI" id="CHEBI:59458"/>
        <dbReference type="ChEBI" id="CHEBI:60377"/>
        <dbReference type="EC" id="6.3.2.5"/>
    </reaction>
</comment>
<evidence type="ECO:0000256" key="1">
    <source>
        <dbReference type="ARBA" id="ARBA00022793"/>
    </source>
</evidence>
<dbReference type="GO" id="GO:0046872">
    <property type="term" value="F:metal ion binding"/>
    <property type="evidence" value="ECO:0007669"/>
    <property type="project" value="UniProtKB-KW"/>
</dbReference>
<dbReference type="Pfam" id="PF04127">
    <property type="entry name" value="DFP"/>
    <property type="match status" value="1"/>
</dbReference>
<dbReference type="GO" id="GO:0015937">
    <property type="term" value="P:coenzyme A biosynthetic process"/>
    <property type="evidence" value="ECO:0007669"/>
    <property type="project" value="UniProtKB-UniRule"/>
</dbReference>
<keyword evidence="3 4" id="KW-0285">Flavoprotein</keyword>
<keyword evidence="3" id="KW-0479">Metal-binding</keyword>
<dbReference type="InterPro" id="IPR036551">
    <property type="entry name" value="Flavin_trans-like"/>
</dbReference>
<dbReference type="PANTHER" id="PTHR14359">
    <property type="entry name" value="HOMO-OLIGOMERIC FLAVIN CONTAINING CYS DECARBOXYLASE FAMILY"/>
    <property type="match status" value="1"/>
</dbReference>
<evidence type="ECO:0000256" key="3">
    <source>
        <dbReference type="HAMAP-Rule" id="MF_02225"/>
    </source>
</evidence>
<dbReference type="InterPro" id="IPR003382">
    <property type="entry name" value="Flavoprotein"/>
</dbReference>
<feature type="region of interest" description="Phosphopantothenate--cysteine ligase" evidence="3">
    <location>
        <begin position="205"/>
        <end position="410"/>
    </location>
</feature>
<keyword evidence="2 3" id="KW-0456">Lyase</keyword>
<dbReference type="EC" id="4.1.1.36" evidence="3"/>
<dbReference type="GO" id="GO:0004633">
    <property type="term" value="F:phosphopantothenoylcysteine decarboxylase activity"/>
    <property type="evidence" value="ECO:0007669"/>
    <property type="project" value="UniProtKB-UniRule"/>
</dbReference>
<keyword evidence="3 4" id="KW-0436">Ligase</keyword>
<comment type="similarity">
    <text evidence="3 4">In the N-terminal section; belongs to the HFCD (homo-oligomeric flavin containing Cys decarboxylase) superfamily.</text>
</comment>
<sequence length="410" mass="45391">MTPREYMMKNKNKTIVIGITGGIAGYKISGLIKLLKQKDYHVEVVMTETAVKMFGTEIFQKETGKPVFYQLLGKDFDYREIVERREVDHIKLADSADLLLIAPSTANTIAKLAAGFADNFLTTLSLAVACPIVICPSMNVHMWENPQTRENLDKLQKRGVIVIPPDSGDLACGYTGVGRLRDIKEIAGILENLLKKSKQLSGRKILVTAGATMEAIDSVRYITNRGSGKMGLAIAREAKRQGAEVLLLRSQKAVSDPSIPEKTFSTAADLKKLLEEHTPVYDIIFHSAAVSDYIPEKKYKGKIESKRSLDLKLIQTAKLIGRIKKINQGIKLIGFKAVFGKNREEMKKIAGDLFRSSRADFIAVNDVSRKDSGFEADDNEIFLVTKKGTVVKLEKAAKDKIAAQLLEMTV</sequence>
<feature type="domain" description="Flavoprotein" evidence="5">
    <location>
        <begin position="13"/>
        <end position="188"/>
    </location>
</feature>
<evidence type="ECO:0000256" key="4">
    <source>
        <dbReference type="RuleBase" id="RU364078"/>
    </source>
</evidence>
<name>A0A0G1C6E4_9BACT</name>
<evidence type="ECO:0000259" key="5">
    <source>
        <dbReference type="Pfam" id="PF02441"/>
    </source>
</evidence>
<comment type="cofactor">
    <cofactor evidence="3">
        <name>Mg(2+)</name>
        <dbReference type="ChEBI" id="CHEBI:18420"/>
    </cofactor>
</comment>
<comment type="pathway">
    <text evidence="3 4">Cofactor biosynthesis; coenzyme A biosynthesis; CoA from (R)-pantothenate: step 3/5.</text>
</comment>
<dbReference type="Proteomes" id="UP000034320">
    <property type="component" value="Unassembled WGS sequence"/>
</dbReference>
<dbReference type="InterPro" id="IPR035929">
    <property type="entry name" value="CoaB-like_sf"/>
</dbReference>
<feature type="region of interest" description="Phosphopantothenoylcysteine decarboxylase" evidence="3">
    <location>
        <begin position="1"/>
        <end position="204"/>
    </location>
</feature>
<comment type="pathway">
    <text evidence="3 4">Cofactor biosynthesis; coenzyme A biosynthesis; CoA from (R)-pantothenate: step 2/5.</text>
</comment>
<dbReference type="GO" id="GO:0071513">
    <property type="term" value="C:phosphopantothenoylcysteine decarboxylase complex"/>
    <property type="evidence" value="ECO:0007669"/>
    <property type="project" value="TreeGrafter"/>
</dbReference>
<dbReference type="SUPFAM" id="SSF52507">
    <property type="entry name" value="Homo-oligomeric flavin-containing Cys decarboxylases, HFCD"/>
    <property type="match status" value="1"/>
</dbReference>
<evidence type="ECO:0000259" key="6">
    <source>
        <dbReference type="Pfam" id="PF04127"/>
    </source>
</evidence>
<protein>
    <recommendedName>
        <fullName evidence="3">Coenzyme A biosynthesis bifunctional protein CoaBC</fullName>
    </recommendedName>
    <alternativeName>
        <fullName evidence="3">DNA/pantothenate metabolism flavoprotein</fullName>
    </alternativeName>
    <alternativeName>
        <fullName evidence="3">Phosphopantothenoylcysteine synthetase/decarboxylase</fullName>
        <shortName evidence="3">PPCS-PPCDC</shortName>
    </alternativeName>
    <domain>
        <recommendedName>
            <fullName evidence="3">Phosphopantothenoylcysteine decarboxylase</fullName>
            <shortName evidence="3">PPC decarboxylase</shortName>
            <shortName evidence="3">PPC-DC</shortName>
            <ecNumber evidence="3">4.1.1.36</ecNumber>
        </recommendedName>
        <alternativeName>
            <fullName evidence="3">CoaC</fullName>
        </alternativeName>
    </domain>
    <domain>
        <recommendedName>
            <fullName evidence="3">Phosphopantothenate--cysteine ligase</fullName>
            <ecNumber evidence="3">6.3.2.5</ecNumber>
        </recommendedName>
        <alternativeName>
            <fullName evidence="3">CoaB</fullName>
        </alternativeName>
        <alternativeName>
            <fullName evidence="3">Phosphopantothenoylcysteine synthetase</fullName>
            <shortName evidence="3">PPC synthetase</shortName>
            <shortName evidence="3">PPC-S</shortName>
        </alternativeName>
    </domain>
</protein>
<dbReference type="EMBL" id="LCDD01000046">
    <property type="protein sequence ID" value="KKS45198.1"/>
    <property type="molecule type" value="Genomic_DNA"/>
</dbReference>
<dbReference type="Pfam" id="PF02441">
    <property type="entry name" value="Flavoprotein"/>
    <property type="match status" value="1"/>
</dbReference>
<dbReference type="EC" id="6.3.2.5" evidence="3"/>
<dbReference type="GO" id="GO:0015941">
    <property type="term" value="P:pantothenate catabolic process"/>
    <property type="evidence" value="ECO:0007669"/>
    <property type="project" value="InterPro"/>
</dbReference>
<feature type="active site" description="Proton donor" evidence="3">
    <location>
        <position position="172"/>
    </location>
</feature>
<dbReference type="InterPro" id="IPR007085">
    <property type="entry name" value="DNA/pantothenate-metab_flavo_C"/>
</dbReference>
<comment type="catalytic activity">
    <reaction evidence="3 4">
        <text>N-[(R)-4-phosphopantothenoyl]-L-cysteine + H(+) = (R)-4'-phosphopantetheine + CO2</text>
        <dbReference type="Rhea" id="RHEA:16793"/>
        <dbReference type="ChEBI" id="CHEBI:15378"/>
        <dbReference type="ChEBI" id="CHEBI:16526"/>
        <dbReference type="ChEBI" id="CHEBI:59458"/>
        <dbReference type="ChEBI" id="CHEBI:61723"/>
        <dbReference type="EC" id="4.1.1.36"/>
    </reaction>
</comment>
<comment type="caution">
    <text evidence="3">Lacks conserved residue(s) required for the propagation of feature annotation.</text>
</comment>
<keyword evidence="3" id="KW-0460">Magnesium</keyword>
<comment type="cofactor">
    <cofactor evidence="3">
        <name>FMN</name>
        <dbReference type="ChEBI" id="CHEBI:58210"/>
    </cofactor>
    <text evidence="3">Binds 1 FMN per subunit.</text>
</comment>
<dbReference type="InterPro" id="IPR005252">
    <property type="entry name" value="CoaBC"/>
</dbReference>
<organism evidence="7 8">
    <name type="scientific">Candidatus Gottesmanbacteria bacterium GW2011_GWA2_42_18</name>
    <dbReference type="NCBI Taxonomy" id="1618442"/>
    <lineage>
        <taxon>Bacteria</taxon>
        <taxon>Candidatus Gottesmaniibacteriota</taxon>
    </lineage>
</organism>
<dbReference type="Gene3D" id="3.40.50.10300">
    <property type="entry name" value="CoaB-like"/>
    <property type="match status" value="1"/>
</dbReference>
<comment type="function">
    <text evidence="3">Catalyzes two sequential steps in the biosynthesis of coenzyme A. In the first step cysteine is conjugated to 4'-phosphopantothenate to form 4-phosphopantothenoylcysteine. In the second step the latter compound is decarboxylated to form 4'-phosphopantotheine.</text>
</comment>
<dbReference type="PATRIC" id="fig|1618442.3.peg.1304"/>
<accession>A0A0G1C6E4</accession>
<dbReference type="UniPathway" id="UPA00241">
    <property type="reaction ID" value="UER00353"/>
</dbReference>
<evidence type="ECO:0000313" key="7">
    <source>
        <dbReference type="EMBL" id="KKS45198.1"/>
    </source>
</evidence>
<comment type="caution">
    <text evidence="7">The sequence shown here is derived from an EMBL/GenBank/DDBJ whole genome shotgun (WGS) entry which is preliminary data.</text>
</comment>